<dbReference type="AlphaFoldDB" id="A0A7D9D1H5"/>
<evidence type="ECO:0000313" key="8">
    <source>
        <dbReference type="Proteomes" id="UP000478008"/>
    </source>
</evidence>
<reference evidence="7 8" key="1">
    <citation type="submission" date="2019-07" db="EMBL/GenBank/DDBJ databases">
        <authorList>
            <person name="Friedrich A."/>
            <person name="Schacherer J."/>
        </authorList>
    </citation>
    <scope>NUCLEOTIDE SEQUENCE [LARGE SCALE GENOMIC DNA]</scope>
</reference>
<evidence type="ECO:0000256" key="3">
    <source>
        <dbReference type="ARBA" id="ARBA00022989"/>
    </source>
</evidence>
<dbReference type="Proteomes" id="UP000478008">
    <property type="component" value="Unassembled WGS sequence"/>
</dbReference>
<keyword evidence="4" id="KW-0496">Mitochondrion</keyword>
<feature type="transmembrane region" description="Helical" evidence="6">
    <location>
        <begin position="557"/>
        <end position="575"/>
    </location>
</feature>
<dbReference type="GO" id="GO:0005741">
    <property type="term" value="C:mitochondrial outer membrane"/>
    <property type="evidence" value="ECO:0007669"/>
    <property type="project" value="TreeGrafter"/>
</dbReference>
<organism evidence="7 8">
    <name type="scientific">Dekkera bruxellensis</name>
    <name type="common">Brettanomyces custersii</name>
    <dbReference type="NCBI Taxonomy" id="5007"/>
    <lineage>
        <taxon>Eukaryota</taxon>
        <taxon>Fungi</taxon>
        <taxon>Dikarya</taxon>
        <taxon>Ascomycota</taxon>
        <taxon>Saccharomycotina</taxon>
        <taxon>Pichiomycetes</taxon>
        <taxon>Pichiales</taxon>
        <taxon>Pichiaceae</taxon>
        <taxon>Brettanomyces</taxon>
    </lineage>
</organism>
<gene>
    <name evidence="7" type="ORF">DEBR0S3_16666G</name>
</gene>
<dbReference type="PANTHER" id="PTHR28234">
    <property type="entry name" value="NUCLEAR CONTROL OF ATPASE PROTEIN 2"/>
    <property type="match status" value="1"/>
</dbReference>
<dbReference type="InterPro" id="IPR013946">
    <property type="entry name" value="NCA2-like"/>
</dbReference>
<keyword evidence="3 6" id="KW-1133">Transmembrane helix</keyword>
<evidence type="ECO:0000313" key="7">
    <source>
        <dbReference type="EMBL" id="VUG18652.1"/>
    </source>
</evidence>
<dbReference type="Pfam" id="PF08637">
    <property type="entry name" value="NCA2"/>
    <property type="match status" value="1"/>
</dbReference>
<dbReference type="EMBL" id="CABFWN010000003">
    <property type="protein sequence ID" value="VUG18652.1"/>
    <property type="molecule type" value="Genomic_DNA"/>
</dbReference>
<dbReference type="PANTHER" id="PTHR28234:SF1">
    <property type="entry name" value="NUCLEAR CONTROL OF ATPASE PROTEIN 2"/>
    <property type="match status" value="1"/>
</dbReference>
<protein>
    <submittedName>
        <fullName evidence="7">DEBR0S3_16666g1_1</fullName>
    </submittedName>
</protein>
<sequence>MSTILTDRLLADNTLRNLEDYGISLVARLNTKFETANYPQDVEISIRSIQSMYRELNEQLAPFLRSCSKRDALAKKQDIGYDSIDPASQITDDTISHINSILARLSEDMTGGRISLPEECPEIASMVQLMLILISMANMLSLGKFLLSTTLPLVDDIAYYDNIRGSPLAVGIYTVQTFPSTILALLSHLYVKLAAQHAYHTVREIPSWVPCWFKVVYQQWMKWIAPLPNVALKNVSTFLQSPAAYVVSRQKYSHSIVKMFITSTVGLPFLYASSRAKYHRKALARLRTHNIRRIGYLIDEILPLIKFNGSSALKFNHQINAGLKMLCSSNFDGKSNENAGMSHSVSDDLTELTSICQTHIPSLKHSTHDLVRHHNQPSFLTRFWPLALIGYKYVPEIVQQVVNNREAAILWIRTNIVETVSSFARNWIVKPLVNIWKTIRHDDSSKIAITSKNSLNSDLEALERMTVDYCVENYSYFTDVPLTEANREILVKNITAEVRSGNMDKVMRLYEQNLKTPMKAIINGNMVRNILIQVQKTKVDGDVALSGIDKIMQSQELVFGLVAASPACLVVWYIVVSTRSYLRNGYLVRFTRNHRQSALKSMNTLEKLVGIQLQISQGEQLKTSTFGDRYFNNGLIYMELINLRRQTSYIFPTFLQSDWIRDMNDVLATSQFPELRLNTIQRIWNVYGSYLK</sequence>
<evidence type="ECO:0000256" key="5">
    <source>
        <dbReference type="ARBA" id="ARBA00023136"/>
    </source>
</evidence>
<keyword evidence="2 6" id="KW-0812">Transmembrane</keyword>
<keyword evidence="8" id="KW-1185">Reference proteome</keyword>
<evidence type="ECO:0000256" key="2">
    <source>
        <dbReference type="ARBA" id="ARBA00022692"/>
    </source>
</evidence>
<evidence type="ECO:0000256" key="1">
    <source>
        <dbReference type="ARBA" id="ARBA00004225"/>
    </source>
</evidence>
<keyword evidence="5 6" id="KW-0472">Membrane</keyword>
<comment type="subcellular location">
    <subcellularLocation>
        <location evidence="1">Mitochondrion membrane</location>
        <topology evidence="1">Multi-pass membrane protein</topology>
    </subcellularLocation>
</comment>
<proteinExistence type="predicted"/>
<evidence type="ECO:0000256" key="4">
    <source>
        <dbReference type="ARBA" id="ARBA00023128"/>
    </source>
</evidence>
<name>A0A7D9D1H5_DEKBR</name>
<evidence type="ECO:0000256" key="6">
    <source>
        <dbReference type="SAM" id="Phobius"/>
    </source>
</evidence>
<accession>A0A7D9D1H5</accession>